<feature type="transmembrane region" description="Helical" evidence="9">
    <location>
        <begin position="298"/>
        <end position="324"/>
    </location>
</feature>
<dbReference type="InterPro" id="IPR005829">
    <property type="entry name" value="Sugar_transporter_CS"/>
</dbReference>
<keyword evidence="7 9" id="KW-0472">Membrane</keyword>
<dbReference type="InterPro" id="IPR020846">
    <property type="entry name" value="MFS_dom"/>
</dbReference>
<evidence type="ECO:0000256" key="2">
    <source>
        <dbReference type="ARBA" id="ARBA00007520"/>
    </source>
</evidence>
<dbReference type="InterPro" id="IPR001958">
    <property type="entry name" value="Tet-R_TetA/multi-R_MdtG-like"/>
</dbReference>
<feature type="transmembrane region" description="Helical" evidence="9">
    <location>
        <begin position="53"/>
        <end position="77"/>
    </location>
</feature>
<feature type="transmembrane region" description="Helical" evidence="9">
    <location>
        <begin position="21"/>
        <end position="41"/>
    </location>
</feature>
<keyword evidence="6 9" id="KW-1133">Transmembrane helix</keyword>
<dbReference type="EMBL" id="BAABEP010000020">
    <property type="protein sequence ID" value="GAA3732862.1"/>
    <property type="molecule type" value="Genomic_DNA"/>
</dbReference>
<dbReference type="PRINTS" id="PR01035">
    <property type="entry name" value="TCRTETA"/>
</dbReference>
<evidence type="ECO:0000259" key="10">
    <source>
        <dbReference type="PROSITE" id="PS50850"/>
    </source>
</evidence>
<dbReference type="PANTHER" id="PTHR23517:SF13">
    <property type="entry name" value="MAJOR FACILITATOR SUPERFAMILY MFS_1"/>
    <property type="match status" value="1"/>
</dbReference>
<proteinExistence type="inferred from homology"/>
<dbReference type="PROSITE" id="PS50850">
    <property type="entry name" value="MFS"/>
    <property type="match status" value="1"/>
</dbReference>
<dbReference type="Pfam" id="PF07690">
    <property type="entry name" value="MFS_1"/>
    <property type="match status" value="1"/>
</dbReference>
<dbReference type="InterPro" id="IPR036259">
    <property type="entry name" value="MFS_trans_sf"/>
</dbReference>
<gene>
    <name evidence="11" type="ORF">GCM10023082_32880</name>
</gene>
<dbReference type="Proteomes" id="UP001499884">
    <property type="component" value="Unassembled WGS sequence"/>
</dbReference>
<feature type="domain" description="Major facilitator superfamily (MFS) profile" evidence="10">
    <location>
        <begin position="19"/>
        <end position="410"/>
    </location>
</feature>
<feature type="transmembrane region" description="Helical" evidence="9">
    <location>
        <begin position="382"/>
        <end position="403"/>
    </location>
</feature>
<evidence type="ECO:0000256" key="5">
    <source>
        <dbReference type="ARBA" id="ARBA00022692"/>
    </source>
</evidence>
<dbReference type="Gene3D" id="1.20.1250.20">
    <property type="entry name" value="MFS general substrate transporter like domains"/>
    <property type="match status" value="2"/>
</dbReference>
<accession>A0ABP7F7Z8</accession>
<evidence type="ECO:0000256" key="1">
    <source>
        <dbReference type="ARBA" id="ARBA00004651"/>
    </source>
</evidence>
<dbReference type="PROSITE" id="PS00216">
    <property type="entry name" value="SUGAR_TRANSPORT_1"/>
    <property type="match status" value="2"/>
</dbReference>
<sequence>MPRSETAPARGGGPLSREAVFSTYLPAFVLSLGTGIAVPAVPTLAKSFHVGFGSASGVVTAFVLGNLAGTVPSGWLIDRFGRRAVLLGGPVLTALMAFAVVFTHSFPVLLALRFFDGVAAQMWLMARLAAISHGAAANRRGREVSWLFGMNNSGKLAGPLVGGFLASGGGPRAPFVVYGVLALAALVPAYLFAEDTPRRERTPAARQSGGRREGGRLAALRRIVLPRLVYFGVALFAGLTRGPVQADLLHLYAAFAYRLGPAQIGYLSTAAAAITLPIGFVSGWLMDRYGRKRTMVPGFTGVALAMGALAASAFFHLSLLWYVVLFLAGVAAQALTGGSIQTVGADVAPAEGRGMFLGLWRFTGQGGQTLSPVLFALLAAQAGYTSSFLFTAASAAVVAFLLIRYVPETRAGTPPGPAPATPPAGARGTAAGAE</sequence>
<protein>
    <submittedName>
        <fullName evidence="11">MFS transporter</fullName>
    </submittedName>
</protein>
<dbReference type="PANTHER" id="PTHR23517">
    <property type="entry name" value="RESISTANCE PROTEIN MDTM, PUTATIVE-RELATED-RELATED"/>
    <property type="match status" value="1"/>
</dbReference>
<dbReference type="RefSeq" id="WP_345647356.1">
    <property type="nucleotide sequence ID" value="NZ_BAABEP010000020.1"/>
</dbReference>
<feature type="transmembrane region" description="Helical" evidence="9">
    <location>
        <begin position="84"/>
        <end position="106"/>
    </location>
</feature>
<comment type="caution">
    <text evidence="11">The sequence shown here is derived from an EMBL/GenBank/DDBJ whole genome shotgun (WGS) entry which is preliminary data.</text>
</comment>
<comment type="similarity">
    <text evidence="2">Belongs to the major facilitator superfamily. TCR/Tet family.</text>
</comment>
<organism evidence="11 12">
    <name type="scientific">Streptomyces tremellae</name>
    <dbReference type="NCBI Taxonomy" id="1124239"/>
    <lineage>
        <taxon>Bacteria</taxon>
        <taxon>Bacillati</taxon>
        <taxon>Actinomycetota</taxon>
        <taxon>Actinomycetes</taxon>
        <taxon>Kitasatosporales</taxon>
        <taxon>Streptomycetaceae</taxon>
        <taxon>Streptomyces</taxon>
    </lineage>
</organism>
<keyword evidence="4" id="KW-1003">Cell membrane</keyword>
<evidence type="ECO:0000256" key="3">
    <source>
        <dbReference type="ARBA" id="ARBA00022448"/>
    </source>
</evidence>
<keyword evidence="12" id="KW-1185">Reference proteome</keyword>
<dbReference type="InterPro" id="IPR011701">
    <property type="entry name" value="MFS"/>
</dbReference>
<evidence type="ECO:0000256" key="8">
    <source>
        <dbReference type="SAM" id="MobiDB-lite"/>
    </source>
</evidence>
<feature type="transmembrane region" description="Helical" evidence="9">
    <location>
        <begin position="175"/>
        <end position="193"/>
    </location>
</feature>
<evidence type="ECO:0000313" key="12">
    <source>
        <dbReference type="Proteomes" id="UP001499884"/>
    </source>
</evidence>
<name>A0ABP7F7Z8_9ACTN</name>
<evidence type="ECO:0000256" key="4">
    <source>
        <dbReference type="ARBA" id="ARBA00022475"/>
    </source>
</evidence>
<dbReference type="SUPFAM" id="SSF103473">
    <property type="entry name" value="MFS general substrate transporter"/>
    <property type="match status" value="1"/>
</dbReference>
<feature type="transmembrane region" description="Helical" evidence="9">
    <location>
        <begin position="224"/>
        <end position="244"/>
    </location>
</feature>
<comment type="subcellular location">
    <subcellularLocation>
        <location evidence="1">Cell membrane</location>
        <topology evidence="1">Multi-pass membrane protein</topology>
    </subcellularLocation>
</comment>
<feature type="transmembrane region" description="Helical" evidence="9">
    <location>
        <begin position="264"/>
        <end position="286"/>
    </location>
</feature>
<evidence type="ECO:0000256" key="6">
    <source>
        <dbReference type="ARBA" id="ARBA00022989"/>
    </source>
</evidence>
<keyword evidence="3" id="KW-0813">Transport</keyword>
<evidence type="ECO:0000256" key="9">
    <source>
        <dbReference type="SAM" id="Phobius"/>
    </source>
</evidence>
<keyword evidence="5 9" id="KW-0812">Transmembrane</keyword>
<feature type="compositionally biased region" description="Low complexity" evidence="8">
    <location>
        <begin position="423"/>
        <end position="434"/>
    </location>
</feature>
<dbReference type="InterPro" id="IPR050171">
    <property type="entry name" value="MFS_Transporters"/>
</dbReference>
<evidence type="ECO:0000256" key="7">
    <source>
        <dbReference type="ARBA" id="ARBA00023136"/>
    </source>
</evidence>
<feature type="region of interest" description="Disordered" evidence="8">
    <location>
        <begin position="412"/>
        <end position="434"/>
    </location>
</feature>
<dbReference type="CDD" id="cd17325">
    <property type="entry name" value="MFS_MdtG_SLC18_like"/>
    <property type="match status" value="1"/>
</dbReference>
<reference evidence="12" key="1">
    <citation type="journal article" date="2019" name="Int. J. Syst. Evol. Microbiol.">
        <title>The Global Catalogue of Microorganisms (GCM) 10K type strain sequencing project: providing services to taxonomists for standard genome sequencing and annotation.</title>
        <authorList>
            <consortium name="The Broad Institute Genomics Platform"/>
            <consortium name="The Broad Institute Genome Sequencing Center for Infectious Disease"/>
            <person name="Wu L."/>
            <person name="Ma J."/>
        </authorList>
    </citation>
    <scope>NUCLEOTIDE SEQUENCE [LARGE SCALE GENOMIC DNA]</scope>
    <source>
        <strain evidence="12">JCM 30846</strain>
    </source>
</reference>
<evidence type="ECO:0000313" key="11">
    <source>
        <dbReference type="EMBL" id="GAA3732862.1"/>
    </source>
</evidence>